<dbReference type="InterPro" id="IPR002156">
    <property type="entry name" value="RNaseH_domain"/>
</dbReference>
<proteinExistence type="predicted"/>
<reference evidence="2" key="1">
    <citation type="journal article" date="2020" name="Nat. Genet.">
        <title>Genomic diversifications of five Gossypium allopolyploid species and their impact on cotton improvement.</title>
        <authorList>
            <person name="Chen Z.J."/>
            <person name="Sreedasyam A."/>
            <person name="Ando A."/>
            <person name="Song Q."/>
            <person name="De Santiago L.M."/>
            <person name="Hulse-Kemp A.M."/>
            <person name="Ding M."/>
            <person name="Ye W."/>
            <person name="Kirkbride R.C."/>
            <person name="Jenkins J."/>
            <person name="Plott C."/>
            <person name="Lovell J."/>
            <person name="Lin Y.M."/>
            <person name="Vaughn R."/>
            <person name="Liu B."/>
            <person name="Simpson S."/>
            <person name="Scheffler B.E."/>
            <person name="Wen L."/>
            <person name="Saski C.A."/>
            <person name="Grover C.E."/>
            <person name="Hu G."/>
            <person name="Conover J.L."/>
            <person name="Carlson J.W."/>
            <person name="Shu S."/>
            <person name="Boston L.B."/>
            <person name="Williams M."/>
            <person name="Peterson D.G."/>
            <person name="McGee K."/>
            <person name="Jones D.C."/>
            <person name="Wendel J.F."/>
            <person name="Stelly D.M."/>
            <person name="Grimwood J."/>
            <person name="Schmutz J."/>
        </authorList>
    </citation>
    <scope>NUCLEOTIDE SEQUENCE [LARGE SCALE GENOMIC DNA]</scope>
    <source>
        <strain evidence="2">cv. TM-1</strain>
    </source>
</reference>
<dbReference type="CDD" id="cd06222">
    <property type="entry name" value="RNase_H_like"/>
    <property type="match status" value="1"/>
</dbReference>
<dbReference type="Proteomes" id="UP000818029">
    <property type="component" value="Chromosome D06"/>
</dbReference>
<evidence type="ECO:0000313" key="2">
    <source>
        <dbReference type="Proteomes" id="UP000818029"/>
    </source>
</evidence>
<organism evidence="2 3">
    <name type="scientific">Gossypium hirsutum</name>
    <name type="common">Upland cotton</name>
    <name type="synonym">Gossypium mexicanum</name>
    <dbReference type="NCBI Taxonomy" id="3635"/>
    <lineage>
        <taxon>Eukaryota</taxon>
        <taxon>Viridiplantae</taxon>
        <taxon>Streptophyta</taxon>
        <taxon>Embryophyta</taxon>
        <taxon>Tracheophyta</taxon>
        <taxon>Spermatophyta</taxon>
        <taxon>Magnoliopsida</taxon>
        <taxon>eudicotyledons</taxon>
        <taxon>Gunneridae</taxon>
        <taxon>Pentapetalae</taxon>
        <taxon>rosids</taxon>
        <taxon>malvids</taxon>
        <taxon>Malvales</taxon>
        <taxon>Malvaceae</taxon>
        <taxon>Malvoideae</taxon>
        <taxon>Gossypium</taxon>
    </lineage>
</organism>
<accession>A0ABM3A9I0</accession>
<dbReference type="InterPro" id="IPR036397">
    <property type="entry name" value="RNaseH_sf"/>
</dbReference>
<dbReference type="PANTHER" id="PTHR47074:SF61">
    <property type="entry name" value="RNASE H TYPE-1 DOMAIN-CONTAINING PROTEIN"/>
    <property type="match status" value="1"/>
</dbReference>
<evidence type="ECO:0000313" key="3">
    <source>
        <dbReference type="RefSeq" id="XP_040951495.1"/>
    </source>
</evidence>
<dbReference type="InterPro" id="IPR044730">
    <property type="entry name" value="RNase_H-like_dom_plant"/>
</dbReference>
<name>A0ABM3A9I0_GOSHI</name>
<dbReference type="PANTHER" id="PTHR47074">
    <property type="entry name" value="BNAC02G40300D PROTEIN"/>
    <property type="match status" value="1"/>
</dbReference>
<keyword evidence="2" id="KW-1185">Reference proteome</keyword>
<gene>
    <name evidence="3" type="primary">LOC121218385</name>
</gene>
<dbReference type="Pfam" id="PF13456">
    <property type="entry name" value="RVT_3"/>
    <property type="match status" value="1"/>
</dbReference>
<reference evidence="3" key="2">
    <citation type="submission" date="2025-08" db="UniProtKB">
        <authorList>
            <consortium name="RefSeq"/>
        </authorList>
    </citation>
    <scope>IDENTIFICATION</scope>
</reference>
<dbReference type="Gene3D" id="3.30.420.10">
    <property type="entry name" value="Ribonuclease H-like superfamily/Ribonuclease H"/>
    <property type="match status" value="1"/>
</dbReference>
<evidence type="ECO:0000259" key="1">
    <source>
        <dbReference type="Pfam" id="PF13456"/>
    </source>
</evidence>
<dbReference type="InterPro" id="IPR052929">
    <property type="entry name" value="RNase_H-like_EbsB-rel"/>
</dbReference>
<dbReference type="RefSeq" id="XP_040951495.1">
    <property type="nucleotide sequence ID" value="XM_041095561.1"/>
</dbReference>
<feature type="domain" description="RNase H type-1" evidence="1">
    <location>
        <begin position="73"/>
        <end position="194"/>
    </location>
</feature>
<sequence length="225" mass="25229">MESQRRLFGCGLWSIWLDRNRNLYEGKTQSGIGVANFTKNYIRELDCLIERKNTFVGEKENWKPPDGQSIKFNFDAPFDCLGLKSASGIVARNANGEVLAFNSGLHTAVGTAFDAEALPCFEAVLTGIELGLTDVIVEGDSRSIITKCNTGSVDKSQISAHIRNIQKENKSFRSLVFHFVSRSANQLAHNIAMMSLKKKETIYLMGGVPRYAQRRLEMERPREAY</sequence>
<protein>
    <recommendedName>
        <fullName evidence="1">RNase H type-1 domain-containing protein</fullName>
    </recommendedName>
</protein>
<dbReference type="GeneID" id="121218385"/>